<protein>
    <submittedName>
        <fullName evidence="8">Lysylphosphatidylglycerol synthase domain-containing protein</fullName>
    </submittedName>
</protein>
<sequence length="327" mass="33585">MTSGTSVRSVLRRTAQVVVTVALLGFLGWSVAGRWHEVRGVLGDLSAGGLVSAGLAAAVAYGCGFLSWRALLTDLGAEVPVAGAARIFFVGQLAKYLPGKVWPILLQARLGRAYRVPGRTSATAALLALLVVLGTGLLVTAGALPVLGDRAFDRFWWTVLVLPAALVPLWPPLLNRLLARLLRLARREPLPRPLGGRGIGLSVGWSLAGWLAYGVHLWLLLGDAGATGRDLLPVAVGAFAGSWCLGFLLAVAPAGVGAREVALPLLLAGAVASPVALVAAVVSRLLMTVVDLLLPALAVLAERTRSAGPVGGSAGAAGLPAETATRQ</sequence>
<comment type="caution">
    <text evidence="8">The sequence shown here is derived from an EMBL/GenBank/DDBJ whole genome shotgun (WGS) entry which is preliminary data.</text>
</comment>
<evidence type="ECO:0000256" key="7">
    <source>
        <dbReference type="SAM" id="Phobius"/>
    </source>
</evidence>
<evidence type="ECO:0000256" key="2">
    <source>
        <dbReference type="ARBA" id="ARBA00022475"/>
    </source>
</evidence>
<organism evidence="8 9">
    <name type="scientific">Plantactinospora sonchi</name>
    <dbReference type="NCBI Taxonomy" id="1544735"/>
    <lineage>
        <taxon>Bacteria</taxon>
        <taxon>Bacillati</taxon>
        <taxon>Actinomycetota</taxon>
        <taxon>Actinomycetes</taxon>
        <taxon>Micromonosporales</taxon>
        <taxon>Micromonosporaceae</taxon>
        <taxon>Plantactinospora</taxon>
    </lineage>
</organism>
<feature type="region of interest" description="Disordered" evidence="6">
    <location>
        <begin position="307"/>
        <end position="327"/>
    </location>
</feature>
<gene>
    <name evidence="8" type="ORF">V1633_18095</name>
</gene>
<evidence type="ECO:0000256" key="6">
    <source>
        <dbReference type="SAM" id="MobiDB-lite"/>
    </source>
</evidence>
<evidence type="ECO:0000313" key="8">
    <source>
        <dbReference type="EMBL" id="MEE6260398.1"/>
    </source>
</evidence>
<feature type="transmembrane region" description="Helical" evidence="7">
    <location>
        <begin position="17"/>
        <end position="35"/>
    </location>
</feature>
<keyword evidence="2" id="KW-1003">Cell membrane</keyword>
<feature type="transmembrane region" description="Helical" evidence="7">
    <location>
        <begin position="122"/>
        <end position="143"/>
    </location>
</feature>
<dbReference type="Pfam" id="PF03706">
    <property type="entry name" value="LPG_synthase_TM"/>
    <property type="match status" value="1"/>
</dbReference>
<feature type="transmembrane region" description="Helical" evidence="7">
    <location>
        <begin position="231"/>
        <end position="251"/>
    </location>
</feature>
<dbReference type="InterPro" id="IPR022791">
    <property type="entry name" value="L-PG_synthase/AglD"/>
</dbReference>
<feature type="transmembrane region" description="Helical" evidence="7">
    <location>
        <begin position="263"/>
        <end position="287"/>
    </location>
</feature>
<accession>A0ABU7RV51</accession>
<feature type="transmembrane region" description="Helical" evidence="7">
    <location>
        <begin position="155"/>
        <end position="178"/>
    </location>
</feature>
<feature type="transmembrane region" description="Helical" evidence="7">
    <location>
        <begin position="199"/>
        <end position="219"/>
    </location>
</feature>
<dbReference type="RefSeq" id="WP_331215513.1">
    <property type="nucleotide sequence ID" value="NZ_JAZGQK010000015.1"/>
</dbReference>
<feature type="transmembrane region" description="Helical" evidence="7">
    <location>
        <begin position="47"/>
        <end position="68"/>
    </location>
</feature>
<keyword evidence="4 7" id="KW-1133">Transmembrane helix</keyword>
<proteinExistence type="predicted"/>
<keyword evidence="5 7" id="KW-0472">Membrane</keyword>
<evidence type="ECO:0000256" key="3">
    <source>
        <dbReference type="ARBA" id="ARBA00022692"/>
    </source>
</evidence>
<evidence type="ECO:0000256" key="5">
    <source>
        <dbReference type="ARBA" id="ARBA00023136"/>
    </source>
</evidence>
<keyword evidence="9" id="KW-1185">Reference proteome</keyword>
<dbReference type="EMBL" id="JAZGQK010000015">
    <property type="protein sequence ID" value="MEE6260398.1"/>
    <property type="molecule type" value="Genomic_DNA"/>
</dbReference>
<name>A0ABU7RV51_9ACTN</name>
<comment type="subcellular location">
    <subcellularLocation>
        <location evidence="1">Cell membrane</location>
        <topology evidence="1">Multi-pass membrane protein</topology>
    </subcellularLocation>
</comment>
<evidence type="ECO:0000313" key="9">
    <source>
        <dbReference type="Proteomes" id="UP001332243"/>
    </source>
</evidence>
<keyword evidence="3 7" id="KW-0812">Transmembrane</keyword>
<dbReference type="Proteomes" id="UP001332243">
    <property type="component" value="Unassembled WGS sequence"/>
</dbReference>
<reference evidence="8 9" key="1">
    <citation type="submission" date="2024-01" db="EMBL/GenBank/DDBJ databases">
        <title>Genome insights into Plantactinospora sonchi sp. nov.</title>
        <authorList>
            <person name="Wang L."/>
        </authorList>
    </citation>
    <scope>NUCLEOTIDE SEQUENCE [LARGE SCALE GENOMIC DNA]</scope>
    <source>
        <strain evidence="8 9">NEAU-QY2</strain>
    </source>
</reference>
<evidence type="ECO:0000256" key="1">
    <source>
        <dbReference type="ARBA" id="ARBA00004651"/>
    </source>
</evidence>
<evidence type="ECO:0000256" key="4">
    <source>
        <dbReference type="ARBA" id="ARBA00022989"/>
    </source>
</evidence>